<evidence type="ECO:0000256" key="2">
    <source>
        <dbReference type="ARBA" id="ARBA00022840"/>
    </source>
</evidence>
<dbReference type="PROSITE" id="PS50011">
    <property type="entry name" value="PROTEIN_KINASE_DOM"/>
    <property type="match status" value="1"/>
</dbReference>
<dbReference type="InterPro" id="IPR051681">
    <property type="entry name" value="Ser/Thr_Kinases-Pseudokinases"/>
</dbReference>
<dbReference type="SUPFAM" id="SSF56112">
    <property type="entry name" value="Protein kinase-like (PK-like)"/>
    <property type="match status" value="1"/>
</dbReference>
<evidence type="ECO:0000256" key="1">
    <source>
        <dbReference type="ARBA" id="ARBA00022741"/>
    </source>
</evidence>
<keyword evidence="2" id="KW-0067">ATP-binding</keyword>
<dbReference type="EMBL" id="JARKIB010000258">
    <property type="protein sequence ID" value="KAJ7719008.1"/>
    <property type="molecule type" value="Genomic_DNA"/>
</dbReference>
<reference evidence="4" key="1">
    <citation type="submission" date="2023-03" db="EMBL/GenBank/DDBJ databases">
        <title>Massive genome expansion in bonnet fungi (Mycena s.s.) driven by repeated elements and novel gene families across ecological guilds.</title>
        <authorList>
            <consortium name="Lawrence Berkeley National Laboratory"/>
            <person name="Harder C.B."/>
            <person name="Miyauchi S."/>
            <person name="Viragh M."/>
            <person name="Kuo A."/>
            <person name="Thoen E."/>
            <person name="Andreopoulos B."/>
            <person name="Lu D."/>
            <person name="Skrede I."/>
            <person name="Drula E."/>
            <person name="Henrissat B."/>
            <person name="Morin E."/>
            <person name="Kohler A."/>
            <person name="Barry K."/>
            <person name="LaButti K."/>
            <person name="Morin E."/>
            <person name="Salamov A."/>
            <person name="Lipzen A."/>
            <person name="Mereny Z."/>
            <person name="Hegedus B."/>
            <person name="Baldrian P."/>
            <person name="Stursova M."/>
            <person name="Weitz H."/>
            <person name="Taylor A."/>
            <person name="Grigoriev I.V."/>
            <person name="Nagy L.G."/>
            <person name="Martin F."/>
            <person name="Kauserud H."/>
        </authorList>
    </citation>
    <scope>NUCLEOTIDE SEQUENCE</scope>
    <source>
        <strain evidence="4">CBHHK182m</strain>
    </source>
</reference>
<dbReference type="InterPro" id="IPR001245">
    <property type="entry name" value="Ser-Thr/Tyr_kinase_cat_dom"/>
</dbReference>
<gene>
    <name evidence="4" type="ORF">B0H16DRAFT_1796267</name>
</gene>
<dbReference type="PANTHER" id="PTHR44329">
    <property type="entry name" value="SERINE/THREONINE-PROTEIN KINASE TNNI3K-RELATED"/>
    <property type="match status" value="1"/>
</dbReference>
<dbReference type="InterPro" id="IPR000719">
    <property type="entry name" value="Prot_kinase_dom"/>
</dbReference>
<evidence type="ECO:0000313" key="4">
    <source>
        <dbReference type="EMBL" id="KAJ7719008.1"/>
    </source>
</evidence>
<dbReference type="GO" id="GO:0005524">
    <property type="term" value="F:ATP binding"/>
    <property type="evidence" value="ECO:0007669"/>
    <property type="project" value="UniProtKB-KW"/>
</dbReference>
<feature type="non-terminal residue" evidence="4">
    <location>
        <position position="123"/>
    </location>
</feature>
<sequence length="123" mass="14080">MWKTLVKLSRASNLHPQCFPITGLQRIGQQVDGGGFGDIWKGLLGGENVSVKIMRIFREDEVAAVLKEFGREALIWRQLCHPNLLPFFGLYKIEDKLCLVSPWMENGNIMQYLRNQSPNIGHR</sequence>
<dbReference type="Pfam" id="PF07714">
    <property type="entry name" value="PK_Tyr_Ser-Thr"/>
    <property type="match status" value="1"/>
</dbReference>
<proteinExistence type="predicted"/>
<feature type="domain" description="Protein kinase" evidence="3">
    <location>
        <begin position="25"/>
        <end position="123"/>
    </location>
</feature>
<keyword evidence="1" id="KW-0547">Nucleotide-binding</keyword>
<accession>A0AAD7HEU7</accession>
<organism evidence="4 5">
    <name type="scientific">Mycena metata</name>
    <dbReference type="NCBI Taxonomy" id="1033252"/>
    <lineage>
        <taxon>Eukaryota</taxon>
        <taxon>Fungi</taxon>
        <taxon>Dikarya</taxon>
        <taxon>Basidiomycota</taxon>
        <taxon>Agaricomycotina</taxon>
        <taxon>Agaricomycetes</taxon>
        <taxon>Agaricomycetidae</taxon>
        <taxon>Agaricales</taxon>
        <taxon>Marasmiineae</taxon>
        <taxon>Mycenaceae</taxon>
        <taxon>Mycena</taxon>
    </lineage>
</organism>
<dbReference type="AlphaFoldDB" id="A0AAD7HEU7"/>
<name>A0AAD7HEU7_9AGAR</name>
<evidence type="ECO:0000313" key="5">
    <source>
        <dbReference type="Proteomes" id="UP001215598"/>
    </source>
</evidence>
<dbReference type="PANTHER" id="PTHR44329:SF298">
    <property type="entry name" value="MIXED LINEAGE KINASE DOMAIN-LIKE PROTEIN"/>
    <property type="match status" value="1"/>
</dbReference>
<dbReference type="GO" id="GO:0004674">
    <property type="term" value="F:protein serine/threonine kinase activity"/>
    <property type="evidence" value="ECO:0007669"/>
    <property type="project" value="TreeGrafter"/>
</dbReference>
<protein>
    <recommendedName>
        <fullName evidence="3">Protein kinase domain-containing protein</fullName>
    </recommendedName>
</protein>
<dbReference type="InterPro" id="IPR011009">
    <property type="entry name" value="Kinase-like_dom_sf"/>
</dbReference>
<dbReference type="Gene3D" id="1.10.510.10">
    <property type="entry name" value="Transferase(Phosphotransferase) domain 1"/>
    <property type="match status" value="1"/>
</dbReference>
<comment type="caution">
    <text evidence="4">The sequence shown here is derived from an EMBL/GenBank/DDBJ whole genome shotgun (WGS) entry which is preliminary data.</text>
</comment>
<dbReference type="Proteomes" id="UP001215598">
    <property type="component" value="Unassembled WGS sequence"/>
</dbReference>
<keyword evidence="5" id="KW-1185">Reference proteome</keyword>
<evidence type="ECO:0000259" key="3">
    <source>
        <dbReference type="PROSITE" id="PS50011"/>
    </source>
</evidence>